<evidence type="ECO:0000313" key="1">
    <source>
        <dbReference type="EMBL" id="SUT94124.1"/>
    </source>
</evidence>
<dbReference type="Proteomes" id="UP000254253">
    <property type="component" value="Unassembled WGS sequence"/>
</dbReference>
<dbReference type="Pfam" id="PF04315">
    <property type="entry name" value="EpmC"/>
    <property type="match status" value="1"/>
</dbReference>
<proteinExistence type="predicted"/>
<dbReference type="InterPro" id="IPR007411">
    <property type="entry name" value="EpmC"/>
</dbReference>
<sequence>MAQVNRLCHFFINHNKFAMNQDNHKIEDIIRIFDECFAEEYNTRLEKGKDYPIYLPAFLDEDGVKSDRPYNVILFAHGYYSSALHEIAHWLVAGTERRKLEDFGYWYEPDGRSAERQREFESVEVKPQAIEWVLATAAGFRYFASADNLSGNPGDNSAFKQAVFDQVKIYAERGYLPKRAETLRKALAKFYGTEDKIDLANFDLARI</sequence>
<protein>
    <submittedName>
        <fullName evidence="1">Protein of uncharacterized function, DUF462</fullName>
    </submittedName>
</protein>
<reference evidence="1 2" key="1">
    <citation type="submission" date="2018-06" db="EMBL/GenBank/DDBJ databases">
        <authorList>
            <consortium name="Pathogen Informatics"/>
            <person name="Doyle S."/>
        </authorList>
    </citation>
    <scope>NUCLEOTIDE SEQUENCE [LARGE SCALE GENOMIC DNA]</scope>
    <source>
        <strain evidence="1 2">NCTC4191</strain>
    </source>
</reference>
<dbReference type="AlphaFoldDB" id="A0A380TZL8"/>
<keyword evidence="2" id="KW-1185">Reference proteome</keyword>
<dbReference type="EMBL" id="UFRN01000002">
    <property type="protein sequence ID" value="SUT94124.1"/>
    <property type="molecule type" value="Genomic_DNA"/>
</dbReference>
<accession>A0A380TZL8</accession>
<name>A0A380TZL8_ACTLI</name>
<gene>
    <name evidence="1" type="ORF">NCTC4191_01497</name>
</gene>
<organism evidence="1 2">
    <name type="scientific">Actinobacillus lignieresii</name>
    <dbReference type="NCBI Taxonomy" id="720"/>
    <lineage>
        <taxon>Bacteria</taxon>
        <taxon>Pseudomonadati</taxon>
        <taxon>Pseudomonadota</taxon>
        <taxon>Gammaproteobacteria</taxon>
        <taxon>Pasteurellales</taxon>
        <taxon>Pasteurellaceae</taxon>
        <taxon>Actinobacillus</taxon>
    </lineage>
</organism>
<evidence type="ECO:0000313" key="2">
    <source>
        <dbReference type="Proteomes" id="UP000254253"/>
    </source>
</evidence>